<keyword evidence="2" id="KW-0723">Serine/threonine-protein kinase</keyword>
<evidence type="ECO:0000313" key="12">
    <source>
        <dbReference type="Proteomes" id="UP000694871"/>
    </source>
</evidence>
<dbReference type="PROSITE" id="PS50011">
    <property type="entry name" value="PROTEIN_KINASE_DOM"/>
    <property type="match status" value="1"/>
</dbReference>
<evidence type="ECO:0000256" key="10">
    <source>
        <dbReference type="SAM" id="MobiDB-lite"/>
    </source>
</evidence>
<evidence type="ECO:0000256" key="5">
    <source>
        <dbReference type="ARBA" id="ARBA00022777"/>
    </source>
</evidence>
<keyword evidence="4 9" id="KW-0547">Nucleotide-binding</keyword>
<dbReference type="PROSITE" id="PS00107">
    <property type="entry name" value="PROTEIN_KINASE_ATP"/>
    <property type="match status" value="1"/>
</dbReference>
<sequence>MENYEKIFRIGQGASAEVFLMRNMRTKQLFAVKKVKMNPSKRLQSKEAVLQEVAILSTLQHPHVVACHDHFFDADQEHVFIIQDYCDGGSLDEHIRMKKEGYFLEATIMKWFVQLTTAVQYIHSLKILHRDIKASNAFLTKTQILKLGDFGISKVMDSTMDMSSTFVGTPYYLSPELCRDVPYSSKADVWALGCVLFELCALKPPFTGFSLGGLFNKIVKEDYAPVPECYSEPLHSLVQVILQKSPEERPTAGAILNIPYVQEHLRLFLLHQEIQLLNKPHLEASHDGDGSRLSPRGLHQTGPLGYAGDTDPMVVSSSLCSHQQHTEHHGPDDISSTPSSSSDYSEDFENTSTSSFSSSDEDATKTTETPTETDSEDEWGLTSYPEDFEDSEEGLETAENDLLCSSQEAKSSSPLNKLWQYRGEDSSYRSEENSLLCKGSHPATEHPWDSTHLDTCYLLQSLDLEST</sequence>
<evidence type="ECO:0000313" key="13">
    <source>
        <dbReference type="RefSeq" id="XP_015264490.1"/>
    </source>
</evidence>
<feature type="compositionally biased region" description="Low complexity" evidence="10">
    <location>
        <begin position="333"/>
        <end position="343"/>
    </location>
</feature>
<evidence type="ECO:0000256" key="4">
    <source>
        <dbReference type="ARBA" id="ARBA00022741"/>
    </source>
</evidence>
<organism evidence="12 13">
    <name type="scientific">Gekko japonicus</name>
    <name type="common">Schlegel's Japanese gecko</name>
    <dbReference type="NCBI Taxonomy" id="146911"/>
    <lineage>
        <taxon>Eukaryota</taxon>
        <taxon>Metazoa</taxon>
        <taxon>Chordata</taxon>
        <taxon>Craniata</taxon>
        <taxon>Vertebrata</taxon>
        <taxon>Euteleostomi</taxon>
        <taxon>Lepidosauria</taxon>
        <taxon>Squamata</taxon>
        <taxon>Bifurcata</taxon>
        <taxon>Gekkota</taxon>
        <taxon>Gekkonidae</taxon>
        <taxon>Gekkoninae</taxon>
        <taxon>Gekko</taxon>
    </lineage>
</organism>
<proteinExistence type="predicted"/>
<dbReference type="PANTHER" id="PTHR44899:SF3">
    <property type="entry name" value="SERINE_THREONINE-PROTEIN KINASE NEK1"/>
    <property type="match status" value="1"/>
</dbReference>
<evidence type="ECO:0000256" key="3">
    <source>
        <dbReference type="ARBA" id="ARBA00022679"/>
    </source>
</evidence>
<dbReference type="InterPro" id="IPR017441">
    <property type="entry name" value="Protein_kinase_ATP_BS"/>
</dbReference>
<evidence type="ECO:0000259" key="11">
    <source>
        <dbReference type="PROSITE" id="PS50011"/>
    </source>
</evidence>
<feature type="domain" description="Protein kinase" evidence="11">
    <location>
        <begin position="4"/>
        <end position="261"/>
    </location>
</feature>
<comment type="catalytic activity">
    <reaction evidence="7">
        <text>L-threonyl-[protein] + ATP = O-phospho-L-threonyl-[protein] + ADP + H(+)</text>
        <dbReference type="Rhea" id="RHEA:46608"/>
        <dbReference type="Rhea" id="RHEA-COMP:11060"/>
        <dbReference type="Rhea" id="RHEA-COMP:11605"/>
        <dbReference type="ChEBI" id="CHEBI:15378"/>
        <dbReference type="ChEBI" id="CHEBI:30013"/>
        <dbReference type="ChEBI" id="CHEBI:30616"/>
        <dbReference type="ChEBI" id="CHEBI:61977"/>
        <dbReference type="ChEBI" id="CHEBI:456216"/>
        <dbReference type="EC" id="2.7.11.1"/>
    </reaction>
</comment>
<feature type="region of interest" description="Disordered" evidence="10">
    <location>
        <begin position="284"/>
        <end position="397"/>
    </location>
</feature>
<evidence type="ECO:0000256" key="1">
    <source>
        <dbReference type="ARBA" id="ARBA00012513"/>
    </source>
</evidence>
<feature type="compositionally biased region" description="Acidic residues" evidence="10">
    <location>
        <begin position="386"/>
        <end position="397"/>
    </location>
</feature>
<protein>
    <recommendedName>
        <fullName evidence="1">non-specific serine/threonine protein kinase</fullName>
        <ecNumber evidence="1">2.7.11.1</ecNumber>
    </recommendedName>
</protein>
<accession>A0ABM1JSQ3</accession>
<dbReference type="SUPFAM" id="SSF56112">
    <property type="entry name" value="Protein kinase-like (PK-like)"/>
    <property type="match status" value="1"/>
</dbReference>
<gene>
    <name evidence="13" type="primary">LOC107108557</name>
</gene>
<dbReference type="Gene3D" id="1.10.510.10">
    <property type="entry name" value="Transferase(Phosphotransferase) domain 1"/>
    <property type="match status" value="1"/>
</dbReference>
<keyword evidence="5" id="KW-0418">Kinase</keyword>
<keyword evidence="6 9" id="KW-0067">ATP-binding</keyword>
<dbReference type="Proteomes" id="UP000694871">
    <property type="component" value="Unplaced"/>
</dbReference>
<dbReference type="PANTHER" id="PTHR44899">
    <property type="entry name" value="CAMK FAMILY PROTEIN KINASE"/>
    <property type="match status" value="1"/>
</dbReference>
<evidence type="ECO:0000256" key="7">
    <source>
        <dbReference type="ARBA" id="ARBA00047899"/>
    </source>
</evidence>
<evidence type="ECO:0000256" key="6">
    <source>
        <dbReference type="ARBA" id="ARBA00022840"/>
    </source>
</evidence>
<reference evidence="13" key="1">
    <citation type="submission" date="2025-08" db="UniProtKB">
        <authorList>
            <consortium name="RefSeq"/>
        </authorList>
    </citation>
    <scope>IDENTIFICATION</scope>
</reference>
<evidence type="ECO:0000256" key="9">
    <source>
        <dbReference type="PROSITE-ProRule" id="PRU10141"/>
    </source>
</evidence>
<evidence type="ECO:0000256" key="2">
    <source>
        <dbReference type="ARBA" id="ARBA00022527"/>
    </source>
</evidence>
<dbReference type="InterPro" id="IPR011009">
    <property type="entry name" value="Kinase-like_dom_sf"/>
</dbReference>
<dbReference type="CDD" id="cd08215">
    <property type="entry name" value="STKc_Nek"/>
    <property type="match status" value="1"/>
</dbReference>
<dbReference type="InterPro" id="IPR000719">
    <property type="entry name" value="Prot_kinase_dom"/>
</dbReference>
<dbReference type="Pfam" id="PF00069">
    <property type="entry name" value="Pkinase"/>
    <property type="match status" value="1"/>
</dbReference>
<comment type="catalytic activity">
    <reaction evidence="8">
        <text>L-seryl-[protein] + ATP = O-phospho-L-seryl-[protein] + ADP + H(+)</text>
        <dbReference type="Rhea" id="RHEA:17989"/>
        <dbReference type="Rhea" id="RHEA-COMP:9863"/>
        <dbReference type="Rhea" id="RHEA-COMP:11604"/>
        <dbReference type="ChEBI" id="CHEBI:15378"/>
        <dbReference type="ChEBI" id="CHEBI:29999"/>
        <dbReference type="ChEBI" id="CHEBI:30616"/>
        <dbReference type="ChEBI" id="CHEBI:83421"/>
        <dbReference type="ChEBI" id="CHEBI:456216"/>
        <dbReference type="EC" id="2.7.11.1"/>
    </reaction>
</comment>
<dbReference type="EC" id="2.7.11.1" evidence="1"/>
<name>A0ABM1JSQ3_GEKJA</name>
<dbReference type="SMART" id="SM00220">
    <property type="entry name" value="S_TKc"/>
    <property type="match status" value="1"/>
</dbReference>
<keyword evidence="12" id="KW-1185">Reference proteome</keyword>
<dbReference type="RefSeq" id="XP_015264490.1">
    <property type="nucleotide sequence ID" value="XM_015409004.1"/>
</dbReference>
<feature type="binding site" evidence="9">
    <location>
        <position position="34"/>
    </location>
    <ligand>
        <name>ATP</name>
        <dbReference type="ChEBI" id="CHEBI:30616"/>
    </ligand>
</feature>
<dbReference type="InterPro" id="IPR051131">
    <property type="entry name" value="NEK_Ser/Thr_kinase_NIMA"/>
</dbReference>
<evidence type="ECO:0000256" key="8">
    <source>
        <dbReference type="ARBA" id="ARBA00048679"/>
    </source>
</evidence>
<dbReference type="GeneID" id="107108557"/>
<keyword evidence="3" id="KW-0808">Transferase</keyword>